<dbReference type="Proteomes" id="UP000468687">
    <property type="component" value="Unassembled WGS sequence"/>
</dbReference>
<organism evidence="7 8">
    <name type="scientific">Nocardioides zeae</name>
    <dbReference type="NCBI Taxonomy" id="1457234"/>
    <lineage>
        <taxon>Bacteria</taxon>
        <taxon>Bacillati</taxon>
        <taxon>Actinomycetota</taxon>
        <taxon>Actinomycetes</taxon>
        <taxon>Propionibacteriales</taxon>
        <taxon>Nocardioidaceae</taxon>
        <taxon>Nocardioides</taxon>
    </lineage>
</organism>
<accession>A0A6P0HNT8</accession>
<evidence type="ECO:0000256" key="4">
    <source>
        <dbReference type="ARBA" id="ARBA00022989"/>
    </source>
</evidence>
<reference evidence="7 8" key="1">
    <citation type="journal article" date="2014" name="Int. J. Syst. Evol. Microbiol.">
        <title>Nocardioides zeae sp. nov., isolated from the stem of Zea mays.</title>
        <authorList>
            <person name="Glaeser S.P."/>
            <person name="McInroy J.A."/>
            <person name="Busse H.J."/>
            <person name="Kampfer P."/>
        </authorList>
    </citation>
    <scope>NUCLEOTIDE SEQUENCE [LARGE SCALE GENOMIC DNA]</scope>
    <source>
        <strain evidence="7 8">JCM 30728</strain>
    </source>
</reference>
<feature type="transmembrane region" description="Helical" evidence="6">
    <location>
        <begin position="271"/>
        <end position="291"/>
    </location>
</feature>
<feature type="transmembrane region" description="Helical" evidence="6">
    <location>
        <begin position="358"/>
        <end position="378"/>
    </location>
</feature>
<evidence type="ECO:0000313" key="7">
    <source>
        <dbReference type="EMBL" id="NEN79285.1"/>
    </source>
</evidence>
<feature type="transmembrane region" description="Helical" evidence="6">
    <location>
        <begin position="127"/>
        <end position="147"/>
    </location>
</feature>
<keyword evidence="4 6" id="KW-1133">Transmembrane helix</keyword>
<dbReference type="RefSeq" id="WP_163772833.1">
    <property type="nucleotide sequence ID" value="NZ_JAAGXA010000009.1"/>
</dbReference>
<evidence type="ECO:0000256" key="1">
    <source>
        <dbReference type="ARBA" id="ARBA00004651"/>
    </source>
</evidence>
<dbReference type="Pfam" id="PF07690">
    <property type="entry name" value="MFS_1"/>
    <property type="match status" value="1"/>
</dbReference>
<feature type="transmembrane region" description="Helical" evidence="6">
    <location>
        <begin position="52"/>
        <end position="73"/>
    </location>
</feature>
<protein>
    <submittedName>
        <fullName evidence="7">MFS transporter</fullName>
    </submittedName>
</protein>
<name>A0A6P0HNT8_9ACTN</name>
<proteinExistence type="predicted"/>
<comment type="subcellular location">
    <subcellularLocation>
        <location evidence="1">Cell membrane</location>
        <topology evidence="1">Multi-pass membrane protein</topology>
    </subcellularLocation>
</comment>
<dbReference type="CDD" id="cd06173">
    <property type="entry name" value="MFS_MefA_like"/>
    <property type="match status" value="1"/>
</dbReference>
<feature type="transmembrane region" description="Helical" evidence="6">
    <location>
        <begin position="399"/>
        <end position="419"/>
    </location>
</feature>
<feature type="transmembrane region" description="Helical" evidence="6">
    <location>
        <begin position="431"/>
        <end position="448"/>
    </location>
</feature>
<dbReference type="EMBL" id="JAAGXA010000009">
    <property type="protein sequence ID" value="NEN79285.1"/>
    <property type="molecule type" value="Genomic_DNA"/>
</dbReference>
<keyword evidence="8" id="KW-1185">Reference proteome</keyword>
<feature type="transmembrane region" description="Helical" evidence="6">
    <location>
        <begin position="335"/>
        <end position="352"/>
    </location>
</feature>
<evidence type="ECO:0000256" key="6">
    <source>
        <dbReference type="SAM" id="Phobius"/>
    </source>
</evidence>
<sequence length="465" mass="48217">MSEDVLAAPPTASTALGPRFRRFLVSAAAANLGDGLMTVALMWLASSLTREPAAIALIGLANRLPWLLLSLPAGVIVDRVDRRRLIVAMDVVRCATVLVLGVVVVAVQSDLPSPAELTAGAAAPPAASLLIAMLALASLVLGCAEVLRDNAAQTLLPALVGRPQLEKANARLWSAEISANQFVGPPLGGVLVGIAVALPFLLNAGLLGLSAVLLLGMSGAYRARPAAASDPADAPSGESAVTASLPAARSWRADLAEGITWLWRHRLLRTLALMLGVMNLMGAAAFATVVLFVQEVLGVLDGWAFGLVLTGSAIGSVVAGLVSERIVRRLSPGPTLLLAVAGMGLGLAAAGLSSSPWLFWSIELATGLTVVLWNVVTVSLRQRIIPDHLLGRVNAAYRFFGWGMMALGAPLGALVVHLLEPGLGRETALRAPYLLGAAAYLVMVPVVLTRLRTVHLRAAEETAAT</sequence>
<evidence type="ECO:0000256" key="2">
    <source>
        <dbReference type="ARBA" id="ARBA00022475"/>
    </source>
</evidence>
<feature type="transmembrane region" description="Helical" evidence="6">
    <location>
        <begin position="303"/>
        <end position="323"/>
    </location>
</feature>
<comment type="caution">
    <text evidence="7">The sequence shown here is derived from an EMBL/GenBank/DDBJ whole genome shotgun (WGS) entry which is preliminary data.</text>
</comment>
<dbReference type="SUPFAM" id="SSF103473">
    <property type="entry name" value="MFS general substrate transporter"/>
    <property type="match status" value="1"/>
</dbReference>
<dbReference type="AlphaFoldDB" id="A0A6P0HNT8"/>
<keyword evidence="3 6" id="KW-0812">Transmembrane</keyword>
<evidence type="ECO:0000256" key="5">
    <source>
        <dbReference type="ARBA" id="ARBA00023136"/>
    </source>
</evidence>
<dbReference type="PANTHER" id="PTHR23513:SF6">
    <property type="entry name" value="MAJOR FACILITATOR SUPERFAMILY ASSOCIATED DOMAIN-CONTAINING PROTEIN"/>
    <property type="match status" value="1"/>
</dbReference>
<feature type="transmembrane region" description="Helical" evidence="6">
    <location>
        <begin position="23"/>
        <end position="46"/>
    </location>
</feature>
<gene>
    <name evidence="7" type="ORF">G3T38_13460</name>
</gene>
<evidence type="ECO:0000313" key="8">
    <source>
        <dbReference type="Proteomes" id="UP000468687"/>
    </source>
</evidence>
<feature type="transmembrane region" description="Helical" evidence="6">
    <location>
        <begin position="85"/>
        <end position="107"/>
    </location>
</feature>
<keyword evidence="5 6" id="KW-0472">Membrane</keyword>
<dbReference type="InterPro" id="IPR036259">
    <property type="entry name" value="MFS_trans_sf"/>
</dbReference>
<evidence type="ECO:0000256" key="3">
    <source>
        <dbReference type="ARBA" id="ARBA00022692"/>
    </source>
</evidence>
<dbReference type="GO" id="GO:0005886">
    <property type="term" value="C:plasma membrane"/>
    <property type="evidence" value="ECO:0007669"/>
    <property type="project" value="UniProtKB-SubCell"/>
</dbReference>
<keyword evidence="2" id="KW-1003">Cell membrane</keyword>
<dbReference type="Gene3D" id="1.20.1250.20">
    <property type="entry name" value="MFS general substrate transporter like domains"/>
    <property type="match status" value="1"/>
</dbReference>
<dbReference type="InterPro" id="IPR011701">
    <property type="entry name" value="MFS"/>
</dbReference>
<dbReference type="PANTHER" id="PTHR23513">
    <property type="entry name" value="INTEGRAL MEMBRANE EFFLUX PROTEIN-RELATED"/>
    <property type="match status" value="1"/>
</dbReference>
<dbReference type="GO" id="GO:0022857">
    <property type="term" value="F:transmembrane transporter activity"/>
    <property type="evidence" value="ECO:0007669"/>
    <property type="project" value="InterPro"/>
</dbReference>